<dbReference type="InterPro" id="IPR014015">
    <property type="entry name" value="Helicase_SF3_DNA-vir"/>
</dbReference>
<keyword evidence="4" id="KW-0067">ATP-binding</keyword>
<reference evidence="7 8" key="1">
    <citation type="submission" date="2020-04" db="EMBL/GenBank/DDBJ databases">
        <authorList>
            <person name="Hitch T.C.A."/>
            <person name="Wylensek D."/>
            <person name="Clavel T."/>
        </authorList>
    </citation>
    <scope>NUCLEOTIDE SEQUENCE [LARGE SCALE GENOMIC DNA]</scope>
    <source>
        <strain evidence="7 8">WCA-386-APC-4I</strain>
    </source>
</reference>
<dbReference type="SMART" id="SM00885">
    <property type="entry name" value="D5_N"/>
    <property type="match status" value="1"/>
</dbReference>
<evidence type="ECO:0000256" key="5">
    <source>
        <dbReference type="SAM" id="MobiDB-lite"/>
    </source>
</evidence>
<evidence type="ECO:0000259" key="6">
    <source>
        <dbReference type="PROSITE" id="PS51206"/>
    </source>
</evidence>
<dbReference type="GO" id="GO:0004386">
    <property type="term" value="F:helicase activity"/>
    <property type="evidence" value="ECO:0007669"/>
    <property type="project" value="UniProtKB-KW"/>
</dbReference>
<dbReference type="PROSITE" id="PS51206">
    <property type="entry name" value="SF3_HELICASE_1"/>
    <property type="match status" value="1"/>
</dbReference>
<feature type="domain" description="SF3 helicase" evidence="6">
    <location>
        <begin position="298"/>
        <end position="469"/>
    </location>
</feature>
<evidence type="ECO:0000313" key="8">
    <source>
        <dbReference type="Proteomes" id="UP000587270"/>
    </source>
</evidence>
<evidence type="ECO:0000256" key="3">
    <source>
        <dbReference type="ARBA" id="ARBA00022806"/>
    </source>
</evidence>
<sequence>MAQVDTQKIIDNTAKTYTITAKSTAGEVFEAAQAFVQDNARILAGGADAKTLSQFQQFVLTLKGVTPAQYNEQKQQIVNPVDTRVKSDTNDKMDGLFDNDKNNQIETISLKIGGLDTSWSYDWRKFDDHEFNEIGAAQRLTDSVRGHVAYDVDRALFRAWNGQRWVWISGEINQLTQLTREILSCMVNEASAKFGDDTGDGFKDTKKQIDRLGTQPKMIQILKLSQTEDNLGVSNVRYNSKNYLINCINGEVDIRTGELQEHDKSHLFTKIVPYRYNPDAKSELWQRFLNTSFENDQGRINYFQIAIGDSSLSGVNEDRHMYINFGREGHDGKSVAMSAIRHTLGGDSQDDSGFADTADIKTFLKSGSGSGASARPDLANLDGIRFVTPSEPDRNAKLDEGLVKSLTGKSDAMKVRNLYSSVFTLYPQFSIWISANDIPKSSASQPIMDRLIIVPWNHRVRKGTAEDDPTIESKLAETKNCEAIFTWLVQGSVKANNKRAKANQEAEAARKSGDFTKVIYQDPLMPFPAEVEAARNKYQYSANSSLAFIFDVLRSKDEMMNVVIQTMLSNDNTLSYLKRGVSSHLKGNDSDIVRHVFDQKRLVFDPTAYVKKDDLYRMYRSWCNDEGINKVATKRTFGDTIKDILADGRQNSSRVWLGIGMMPYVDLDENYMKAFVVGNYVSSLKNLATKYDSDHLEEFSKRQNNPLFRSDIDQQTTTAARDNIQHFIDGKPSSYANKYTTNYDNIDWPKPLNNTTKSTFAQKIAQIAANQHDDNQSDNQPNPTETEELNKLFND</sequence>
<protein>
    <recommendedName>
        <fullName evidence="6">SF3 helicase domain-containing protein</fullName>
    </recommendedName>
</protein>
<dbReference type="EMBL" id="JABAFN010000008">
    <property type="protein sequence ID" value="NME21786.1"/>
    <property type="molecule type" value="Genomic_DNA"/>
</dbReference>
<gene>
    <name evidence="7" type="ORF">HF865_03550</name>
</gene>
<keyword evidence="2" id="KW-0378">Hydrolase</keyword>
<dbReference type="InterPro" id="IPR014818">
    <property type="entry name" value="Phage/plasmid_primase_P4_C"/>
</dbReference>
<dbReference type="PANTHER" id="PTHR35372:SF2">
    <property type="entry name" value="SF3 HELICASE DOMAIN-CONTAINING PROTEIN"/>
    <property type="match status" value="1"/>
</dbReference>
<dbReference type="GO" id="GO:0005524">
    <property type="term" value="F:ATP binding"/>
    <property type="evidence" value="ECO:0007669"/>
    <property type="project" value="UniProtKB-KW"/>
</dbReference>
<dbReference type="AlphaFoldDB" id="A0AAW9ZID4"/>
<dbReference type="Proteomes" id="UP000587270">
    <property type="component" value="Unassembled WGS sequence"/>
</dbReference>
<evidence type="ECO:0000256" key="2">
    <source>
        <dbReference type="ARBA" id="ARBA00022801"/>
    </source>
</evidence>
<comment type="caution">
    <text evidence="7">The sequence shown here is derived from an EMBL/GenBank/DDBJ whole genome shotgun (WGS) entry which is preliminary data.</text>
</comment>
<dbReference type="InterPro" id="IPR004968">
    <property type="entry name" value="DNA_primase/NTPase_C"/>
</dbReference>
<dbReference type="NCBIfam" id="TIGR01613">
    <property type="entry name" value="primase_Cterm"/>
    <property type="match status" value="1"/>
</dbReference>
<dbReference type="InterPro" id="IPR051620">
    <property type="entry name" value="ORF904-like_C"/>
</dbReference>
<keyword evidence="1" id="KW-0547">Nucleotide-binding</keyword>
<accession>A0AAW9ZID4</accession>
<keyword evidence="3" id="KW-0347">Helicase</keyword>
<evidence type="ECO:0000256" key="1">
    <source>
        <dbReference type="ARBA" id="ARBA00022741"/>
    </source>
</evidence>
<dbReference type="InterPro" id="IPR006500">
    <property type="entry name" value="Helicase_put_C_phage/plasmid"/>
</dbReference>
<dbReference type="Pfam" id="PF08706">
    <property type="entry name" value="D5_N"/>
    <property type="match status" value="1"/>
</dbReference>
<dbReference type="RefSeq" id="WP_170090642.1">
    <property type="nucleotide sequence ID" value="NZ_JABAFN010000008.1"/>
</dbReference>
<feature type="region of interest" description="Disordered" evidence="5">
    <location>
        <begin position="768"/>
        <end position="795"/>
    </location>
</feature>
<dbReference type="Pfam" id="PF03288">
    <property type="entry name" value="Pox_D5"/>
    <property type="match status" value="1"/>
</dbReference>
<dbReference type="PANTHER" id="PTHR35372">
    <property type="entry name" value="ATP BINDING PROTEIN-RELATED"/>
    <property type="match status" value="1"/>
</dbReference>
<evidence type="ECO:0000313" key="7">
    <source>
        <dbReference type="EMBL" id="NME21786.1"/>
    </source>
</evidence>
<dbReference type="GO" id="GO:0016787">
    <property type="term" value="F:hydrolase activity"/>
    <property type="evidence" value="ECO:0007669"/>
    <property type="project" value="UniProtKB-KW"/>
</dbReference>
<name>A0AAW9ZID4_LIMRT</name>
<organism evidence="7 8">
    <name type="scientific">Limosilactobacillus reuteri</name>
    <name type="common">Lactobacillus reuteri</name>
    <dbReference type="NCBI Taxonomy" id="1598"/>
    <lineage>
        <taxon>Bacteria</taxon>
        <taxon>Bacillati</taxon>
        <taxon>Bacillota</taxon>
        <taxon>Bacilli</taxon>
        <taxon>Lactobacillales</taxon>
        <taxon>Lactobacillaceae</taxon>
        <taxon>Limosilactobacillus</taxon>
    </lineage>
</organism>
<evidence type="ECO:0000256" key="4">
    <source>
        <dbReference type="ARBA" id="ARBA00022840"/>
    </source>
</evidence>
<proteinExistence type="predicted"/>